<dbReference type="GO" id="GO:0004831">
    <property type="term" value="F:tyrosine-tRNA ligase activity"/>
    <property type="evidence" value="ECO:0007669"/>
    <property type="project" value="UniProtKB-EC"/>
</dbReference>
<evidence type="ECO:0000313" key="11">
    <source>
        <dbReference type="Proteomes" id="UP000011082"/>
    </source>
</evidence>
<dbReference type="HOGENOM" id="CLU_163551_0_0_1"/>
<sequence length="127" mass="14505">MNVEDRLSLIVRNLQEVEGQEELRKILCERDPRIYWGTATTGKPHIAYFVPLLKIRDFLNAGCEVTILLADIHAFLDNLKAPIEKINSRVVYYEQIIKAILKRLGCGHKQAEVCQGIRLSAVKPIHL</sequence>
<dbReference type="GO" id="GO:0005524">
    <property type="term" value="F:ATP binding"/>
    <property type="evidence" value="ECO:0007669"/>
    <property type="project" value="UniProtKB-KW"/>
</dbReference>
<dbReference type="GeneID" id="19882291"/>
<dbReference type="GO" id="GO:0005737">
    <property type="term" value="C:cytoplasm"/>
    <property type="evidence" value="ECO:0007669"/>
    <property type="project" value="TreeGrafter"/>
</dbReference>
<dbReference type="RefSeq" id="XP_007605026.1">
    <property type="nucleotide sequence ID" value="XM_007604964.1"/>
</dbReference>
<organism evidence="10 11">
    <name type="scientific">Vittaforma corneae (strain ATCC 50505)</name>
    <name type="common">Microsporidian parasite</name>
    <name type="synonym">Nosema corneum</name>
    <dbReference type="NCBI Taxonomy" id="993615"/>
    <lineage>
        <taxon>Eukaryota</taxon>
        <taxon>Fungi</taxon>
        <taxon>Fungi incertae sedis</taxon>
        <taxon>Microsporidia</taxon>
        <taxon>Nosematidae</taxon>
        <taxon>Vittaforma</taxon>
    </lineage>
</organism>
<accession>L2GLF6</accession>
<evidence type="ECO:0000256" key="5">
    <source>
        <dbReference type="ARBA" id="ARBA00022917"/>
    </source>
</evidence>
<gene>
    <name evidence="10" type="ORF">VICG_01580</name>
</gene>
<comment type="similarity">
    <text evidence="9">Belongs to the class-I aminoacyl-tRNA synthetase family.</text>
</comment>
<keyword evidence="3 9" id="KW-0547">Nucleotide-binding</keyword>
<dbReference type="EMBL" id="JH370145">
    <property type="protein sequence ID" value="ELA41340.1"/>
    <property type="molecule type" value="Genomic_DNA"/>
</dbReference>
<evidence type="ECO:0000256" key="4">
    <source>
        <dbReference type="ARBA" id="ARBA00022840"/>
    </source>
</evidence>
<name>L2GLF6_VITCO</name>
<evidence type="ECO:0000256" key="6">
    <source>
        <dbReference type="ARBA" id="ARBA00023146"/>
    </source>
</evidence>
<dbReference type="SMR" id="L2GLF6"/>
<dbReference type="PANTHER" id="PTHR46264">
    <property type="entry name" value="TYROSINE-TRNA LIGASE"/>
    <property type="match status" value="1"/>
</dbReference>
<dbReference type="PANTHER" id="PTHR46264:SF4">
    <property type="entry name" value="TYROSINE--TRNA LIGASE, CYTOPLASMIC"/>
    <property type="match status" value="1"/>
</dbReference>
<comment type="catalytic activity">
    <reaction evidence="8">
        <text>tRNA(Tyr) + L-tyrosine + ATP = L-tyrosyl-tRNA(Tyr) + AMP + diphosphate + H(+)</text>
        <dbReference type="Rhea" id="RHEA:10220"/>
        <dbReference type="Rhea" id="RHEA-COMP:9706"/>
        <dbReference type="Rhea" id="RHEA-COMP:9707"/>
        <dbReference type="ChEBI" id="CHEBI:15378"/>
        <dbReference type="ChEBI" id="CHEBI:30616"/>
        <dbReference type="ChEBI" id="CHEBI:33019"/>
        <dbReference type="ChEBI" id="CHEBI:58315"/>
        <dbReference type="ChEBI" id="CHEBI:78442"/>
        <dbReference type="ChEBI" id="CHEBI:78536"/>
        <dbReference type="ChEBI" id="CHEBI:456215"/>
        <dbReference type="EC" id="6.1.1.1"/>
    </reaction>
</comment>
<dbReference type="VEuPathDB" id="MicrosporidiaDB:VICG_01580"/>
<dbReference type="InParanoid" id="L2GLF6"/>
<dbReference type="GO" id="GO:0006437">
    <property type="term" value="P:tyrosyl-tRNA aminoacylation"/>
    <property type="evidence" value="ECO:0007669"/>
    <property type="project" value="TreeGrafter"/>
</dbReference>
<dbReference type="OMA" id="QECIGTE"/>
<dbReference type="Proteomes" id="UP000011082">
    <property type="component" value="Unassembled WGS sequence"/>
</dbReference>
<evidence type="ECO:0000256" key="9">
    <source>
        <dbReference type="RuleBase" id="RU363036"/>
    </source>
</evidence>
<dbReference type="AlphaFoldDB" id="L2GLF6"/>
<protein>
    <recommendedName>
        <fullName evidence="1">tyrosine--tRNA ligase</fullName>
        <ecNumber evidence="1">6.1.1.1</ecNumber>
    </recommendedName>
    <alternativeName>
        <fullName evidence="7">Tyrosyl-tRNA synthetase</fullName>
    </alternativeName>
</protein>
<keyword evidence="2 9" id="KW-0436">Ligase</keyword>
<evidence type="ECO:0000256" key="7">
    <source>
        <dbReference type="ARBA" id="ARBA00033323"/>
    </source>
</evidence>
<evidence type="ECO:0000256" key="1">
    <source>
        <dbReference type="ARBA" id="ARBA00013160"/>
    </source>
</evidence>
<keyword evidence="6 9" id="KW-0030">Aminoacyl-tRNA synthetase</keyword>
<keyword evidence="4 9" id="KW-0067">ATP-binding</keyword>
<evidence type="ECO:0000256" key="3">
    <source>
        <dbReference type="ARBA" id="ARBA00022741"/>
    </source>
</evidence>
<dbReference type="STRING" id="993615.L2GLF6"/>
<dbReference type="SUPFAM" id="SSF52374">
    <property type="entry name" value="Nucleotidylyl transferase"/>
    <property type="match status" value="1"/>
</dbReference>
<dbReference type="InterPro" id="IPR002305">
    <property type="entry name" value="aa-tRNA-synth_Ic"/>
</dbReference>
<keyword evidence="5 9" id="KW-0648">Protein biosynthesis</keyword>
<dbReference type="InterPro" id="IPR014729">
    <property type="entry name" value="Rossmann-like_a/b/a_fold"/>
</dbReference>
<proteinExistence type="inferred from homology"/>
<evidence type="ECO:0000256" key="8">
    <source>
        <dbReference type="ARBA" id="ARBA00048248"/>
    </source>
</evidence>
<reference evidence="11" key="1">
    <citation type="submission" date="2011-05" db="EMBL/GenBank/DDBJ databases">
        <title>The genome sequence of Vittaforma corneae strain ATCC 50505.</title>
        <authorList>
            <consortium name="The Broad Institute Genome Sequencing Platform"/>
            <person name="Cuomo C."/>
            <person name="Didier E."/>
            <person name="Bowers L."/>
            <person name="Young S.K."/>
            <person name="Zeng Q."/>
            <person name="Gargeya S."/>
            <person name="Fitzgerald M."/>
            <person name="Haas B."/>
            <person name="Abouelleil A."/>
            <person name="Alvarado L."/>
            <person name="Arachchi H.M."/>
            <person name="Berlin A."/>
            <person name="Chapman S.B."/>
            <person name="Gearin G."/>
            <person name="Goldberg J."/>
            <person name="Griggs A."/>
            <person name="Gujja S."/>
            <person name="Hansen M."/>
            <person name="Heiman D."/>
            <person name="Howarth C."/>
            <person name="Larimer J."/>
            <person name="Lui A."/>
            <person name="MacDonald P.J.P."/>
            <person name="McCowen C."/>
            <person name="Montmayeur A."/>
            <person name="Murphy C."/>
            <person name="Neiman D."/>
            <person name="Pearson M."/>
            <person name="Priest M."/>
            <person name="Roberts A."/>
            <person name="Saif S."/>
            <person name="Shea T."/>
            <person name="Sisk P."/>
            <person name="Stolte C."/>
            <person name="Sykes S."/>
            <person name="Wortman J."/>
            <person name="Nusbaum C."/>
            <person name="Birren B."/>
        </authorList>
    </citation>
    <scope>NUCLEOTIDE SEQUENCE [LARGE SCALE GENOMIC DNA]</scope>
    <source>
        <strain evidence="11">ATCC 50505</strain>
    </source>
</reference>
<dbReference type="InterPro" id="IPR050489">
    <property type="entry name" value="Tyr-tRNA_synthase"/>
</dbReference>
<keyword evidence="11" id="KW-1185">Reference proteome</keyword>
<dbReference type="OrthoDB" id="197206at2759"/>
<dbReference type="Pfam" id="PF00579">
    <property type="entry name" value="tRNA-synt_1b"/>
    <property type="match status" value="1"/>
</dbReference>
<dbReference type="EC" id="6.1.1.1" evidence="1"/>
<evidence type="ECO:0000256" key="2">
    <source>
        <dbReference type="ARBA" id="ARBA00022598"/>
    </source>
</evidence>
<evidence type="ECO:0000313" key="10">
    <source>
        <dbReference type="EMBL" id="ELA41340.1"/>
    </source>
</evidence>
<dbReference type="Gene3D" id="3.40.50.620">
    <property type="entry name" value="HUPs"/>
    <property type="match status" value="1"/>
</dbReference>